<gene>
    <name evidence="2" type="ORF">FY528_07660</name>
</gene>
<keyword evidence="2" id="KW-0489">Methyltransferase</keyword>
<dbReference type="SUPFAM" id="SSF53335">
    <property type="entry name" value="S-adenosyl-L-methionine-dependent methyltransferases"/>
    <property type="match status" value="1"/>
</dbReference>
<dbReference type="InterPro" id="IPR006342">
    <property type="entry name" value="FkbM_mtfrase"/>
</dbReference>
<dbReference type="Gene3D" id="3.40.50.150">
    <property type="entry name" value="Vaccinia Virus protein VP39"/>
    <property type="match status" value="1"/>
</dbReference>
<dbReference type="AlphaFoldDB" id="A0A5D6V8E1"/>
<dbReference type="GO" id="GO:0008168">
    <property type="term" value="F:methyltransferase activity"/>
    <property type="evidence" value="ECO:0007669"/>
    <property type="project" value="UniProtKB-KW"/>
</dbReference>
<sequence>MTTTSSSATLLRRLDKIEQLAQAGRLRRLWHAPARYLWALGFRTFVYARTHRGKVCQTPTFFGVPMTVVLPAGTDIYLLGAKSHGSELRLARFLIRELQPGQHFVDVGAHFGYFTLLAAQLVGAAGSVRGFEAGSHTYAVLQDNVAGQANVQIFHRAVSDKAEPVSFYEFPVQYNEFNSMHVGQFEQETWFGSFKPACTTVEAVSLDEAVYAAGPAPHIIKIDVEGAEAQVIRGAEHLLRQQAPLVILEYLAPARHNASHREAAALLAELGYHPHRLDDAGRLQPCPDLEAFLLEQQLDSDNFVFKKTSA</sequence>
<accession>A0A5D6V8E1</accession>
<comment type="caution">
    <text evidence="2">The sequence shown here is derived from an EMBL/GenBank/DDBJ whole genome shotgun (WGS) entry which is preliminary data.</text>
</comment>
<dbReference type="NCBIfam" id="TIGR01444">
    <property type="entry name" value="fkbM_fam"/>
    <property type="match status" value="1"/>
</dbReference>
<organism evidence="2 3">
    <name type="scientific">Hymenobacter lutimineralis</name>
    <dbReference type="NCBI Taxonomy" id="2606448"/>
    <lineage>
        <taxon>Bacteria</taxon>
        <taxon>Pseudomonadati</taxon>
        <taxon>Bacteroidota</taxon>
        <taxon>Cytophagia</taxon>
        <taxon>Cytophagales</taxon>
        <taxon>Hymenobacteraceae</taxon>
        <taxon>Hymenobacter</taxon>
    </lineage>
</organism>
<proteinExistence type="predicted"/>
<feature type="domain" description="Methyltransferase FkbM" evidence="1">
    <location>
        <begin position="106"/>
        <end position="273"/>
    </location>
</feature>
<dbReference type="PANTHER" id="PTHR34203">
    <property type="entry name" value="METHYLTRANSFERASE, FKBM FAMILY PROTEIN"/>
    <property type="match status" value="1"/>
</dbReference>
<dbReference type="GO" id="GO:0032259">
    <property type="term" value="P:methylation"/>
    <property type="evidence" value="ECO:0007669"/>
    <property type="project" value="UniProtKB-KW"/>
</dbReference>
<evidence type="ECO:0000259" key="1">
    <source>
        <dbReference type="Pfam" id="PF05050"/>
    </source>
</evidence>
<evidence type="ECO:0000313" key="2">
    <source>
        <dbReference type="EMBL" id="TYZ10924.1"/>
    </source>
</evidence>
<keyword evidence="2" id="KW-0808">Transferase</keyword>
<dbReference type="RefSeq" id="WP_149070409.1">
    <property type="nucleotide sequence ID" value="NZ_VTHL01000006.1"/>
</dbReference>
<keyword evidence="3" id="KW-1185">Reference proteome</keyword>
<dbReference type="InterPro" id="IPR029063">
    <property type="entry name" value="SAM-dependent_MTases_sf"/>
</dbReference>
<reference evidence="2 3" key="1">
    <citation type="submission" date="2019-08" db="EMBL/GenBank/DDBJ databases">
        <authorList>
            <person name="Seo M.-J."/>
        </authorList>
    </citation>
    <scope>NUCLEOTIDE SEQUENCE [LARGE SCALE GENOMIC DNA]</scope>
    <source>
        <strain evidence="2 3">KIGAM108</strain>
    </source>
</reference>
<dbReference type="EMBL" id="VTHL01000006">
    <property type="protein sequence ID" value="TYZ10924.1"/>
    <property type="molecule type" value="Genomic_DNA"/>
</dbReference>
<protein>
    <submittedName>
        <fullName evidence="2">FkbM family methyltransferase</fullName>
    </submittedName>
</protein>
<dbReference type="Proteomes" id="UP000322791">
    <property type="component" value="Unassembled WGS sequence"/>
</dbReference>
<evidence type="ECO:0000313" key="3">
    <source>
        <dbReference type="Proteomes" id="UP000322791"/>
    </source>
</evidence>
<dbReference type="Pfam" id="PF05050">
    <property type="entry name" value="Methyltransf_21"/>
    <property type="match status" value="1"/>
</dbReference>
<name>A0A5D6V8E1_9BACT</name>
<dbReference type="InterPro" id="IPR052514">
    <property type="entry name" value="SAM-dependent_MTase"/>
</dbReference>
<dbReference type="PANTHER" id="PTHR34203:SF15">
    <property type="entry name" value="SLL1173 PROTEIN"/>
    <property type="match status" value="1"/>
</dbReference>